<name>A0A8D9BKW1_9HEMI</name>
<reference evidence="1" key="1">
    <citation type="submission" date="2021-05" db="EMBL/GenBank/DDBJ databases">
        <authorList>
            <person name="Alioto T."/>
            <person name="Alioto T."/>
            <person name="Gomez Garrido J."/>
        </authorList>
    </citation>
    <scope>NUCLEOTIDE SEQUENCE</scope>
</reference>
<dbReference type="EMBL" id="HBUF01651604">
    <property type="protein sequence ID" value="CAG6787053.1"/>
    <property type="molecule type" value="Transcribed_RNA"/>
</dbReference>
<sequence length="114" mass="13868">MIKTYPVYKFIIQPRINIKIEQMIMDMFRKQQIEASPFDYLRMIGDYFRNIKIPEHRRRHIGPIQFFAQENDRFVTDMSFENFLDAIFQDQIAACWLIRGVSGRWKNQFGVRRS</sequence>
<organism evidence="1">
    <name type="scientific">Cacopsylla melanoneura</name>
    <dbReference type="NCBI Taxonomy" id="428564"/>
    <lineage>
        <taxon>Eukaryota</taxon>
        <taxon>Metazoa</taxon>
        <taxon>Ecdysozoa</taxon>
        <taxon>Arthropoda</taxon>
        <taxon>Hexapoda</taxon>
        <taxon>Insecta</taxon>
        <taxon>Pterygota</taxon>
        <taxon>Neoptera</taxon>
        <taxon>Paraneoptera</taxon>
        <taxon>Hemiptera</taxon>
        <taxon>Sternorrhyncha</taxon>
        <taxon>Psylloidea</taxon>
        <taxon>Psyllidae</taxon>
        <taxon>Psyllinae</taxon>
        <taxon>Cacopsylla</taxon>
    </lineage>
</organism>
<evidence type="ECO:0000313" key="1">
    <source>
        <dbReference type="EMBL" id="CAG6787053.1"/>
    </source>
</evidence>
<proteinExistence type="predicted"/>
<dbReference type="EMBL" id="HBUF01651603">
    <property type="protein sequence ID" value="CAG6787052.1"/>
    <property type="molecule type" value="Transcribed_RNA"/>
</dbReference>
<accession>A0A8D9BKW1</accession>
<protein>
    <submittedName>
        <fullName evidence="1">Uncharacterized protein</fullName>
    </submittedName>
</protein>
<dbReference type="AlphaFoldDB" id="A0A8D9BKW1"/>